<accession>A0ABT3GDT2</accession>
<dbReference type="Pfam" id="PF21419">
    <property type="entry name" value="RoxA-like_Cyt-c"/>
    <property type="match status" value="1"/>
</dbReference>
<dbReference type="InterPro" id="IPR014755">
    <property type="entry name" value="Cu-Rt/internalin_Ig-like"/>
</dbReference>
<keyword evidence="3" id="KW-0732">Signal</keyword>
<dbReference type="SUPFAM" id="SSF50974">
    <property type="entry name" value="Nitrous oxide reductase, N-terminal domain"/>
    <property type="match status" value="1"/>
</dbReference>
<dbReference type="Pfam" id="PF13205">
    <property type="entry name" value="Big_5"/>
    <property type="match status" value="1"/>
</dbReference>
<dbReference type="InterPro" id="IPR011045">
    <property type="entry name" value="N2O_reductase_N"/>
</dbReference>
<dbReference type="SUPFAM" id="SSF49299">
    <property type="entry name" value="PKD domain"/>
    <property type="match status" value="1"/>
</dbReference>
<evidence type="ECO:0000259" key="9">
    <source>
        <dbReference type="PROSITE" id="PS51007"/>
    </source>
</evidence>
<evidence type="ECO:0000256" key="3">
    <source>
        <dbReference type="ARBA" id="ARBA00022729"/>
    </source>
</evidence>
<evidence type="ECO:0000256" key="1">
    <source>
        <dbReference type="ARBA" id="ARBA00022617"/>
    </source>
</evidence>
<dbReference type="PRINTS" id="PR00205">
    <property type="entry name" value="CADHERIN"/>
</dbReference>
<dbReference type="PROSITE" id="PS50093">
    <property type="entry name" value="PKD"/>
    <property type="match status" value="1"/>
</dbReference>
<keyword evidence="4 5" id="KW-0408">Iron</keyword>
<evidence type="ECO:0000256" key="4">
    <source>
        <dbReference type="ARBA" id="ARBA00023004"/>
    </source>
</evidence>
<dbReference type="InterPro" id="IPR011658">
    <property type="entry name" value="PA14_dom"/>
</dbReference>
<dbReference type="InterPro" id="IPR051200">
    <property type="entry name" value="Host-pathogen_enzymatic-act"/>
</dbReference>
<dbReference type="Pfam" id="PF00028">
    <property type="entry name" value="Cadherin"/>
    <property type="match status" value="1"/>
</dbReference>
<dbReference type="Gene3D" id="2.60.40.1220">
    <property type="match status" value="1"/>
</dbReference>
<dbReference type="InterPro" id="IPR002126">
    <property type="entry name" value="Cadherin-like_dom"/>
</dbReference>
<feature type="domain" description="F5/8 type C" evidence="6">
    <location>
        <begin position="1483"/>
        <end position="1577"/>
    </location>
</feature>
<organism evidence="11 12">
    <name type="scientific">Luteolibacter arcticus</name>
    <dbReference type="NCBI Taxonomy" id="1581411"/>
    <lineage>
        <taxon>Bacteria</taxon>
        <taxon>Pseudomonadati</taxon>
        <taxon>Verrucomicrobiota</taxon>
        <taxon>Verrucomicrobiia</taxon>
        <taxon>Verrucomicrobiales</taxon>
        <taxon>Verrucomicrobiaceae</taxon>
        <taxon>Luteolibacter</taxon>
    </lineage>
</organism>
<evidence type="ECO:0000259" key="10">
    <source>
        <dbReference type="PROSITE" id="PS51820"/>
    </source>
</evidence>
<dbReference type="Gene3D" id="2.60.120.1560">
    <property type="match status" value="1"/>
</dbReference>
<dbReference type="InterPro" id="IPR000601">
    <property type="entry name" value="PKD_dom"/>
</dbReference>
<dbReference type="SUPFAM" id="SSF49785">
    <property type="entry name" value="Galactose-binding domain-like"/>
    <property type="match status" value="2"/>
</dbReference>
<comment type="caution">
    <text evidence="11">The sequence shown here is derived from an EMBL/GenBank/DDBJ whole genome shotgun (WGS) entry which is preliminary data.</text>
</comment>
<evidence type="ECO:0000313" key="12">
    <source>
        <dbReference type="Proteomes" id="UP001320876"/>
    </source>
</evidence>
<dbReference type="EMBL" id="JAPDDT010000001">
    <property type="protein sequence ID" value="MCW1921779.1"/>
    <property type="molecule type" value="Genomic_DNA"/>
</dbReference>
<dbReference type="PROSITE" id="PS51820">
    <property type="entry name" value="PA14"/>
    <property type="match status" value="1"/>
</dbReference>
<dbReference type="Gene3D" id="1.10.760.10">
    <property type="entry name" value="Cytochrome c-like domain"/>
    <property type="match status" value="2"/>
</dbReference>
<dbReference type="InterPro" id="IPR035986">
    <property type="entry name" value="PKD_dom_sf"/>
</dbReference>
<dbReference type="InterPro" id="IPR036909">
    <property type="entry name" value="Cyt_c-like_dom_sf"/>
</dbReference>
<dbReference type="InterPro" id="IPR015943">
    <property type="entry name" value="WD40/YVTN_repeat-like_dom_sf"/>
</dbReference>
<feature type="domain" description="PKD" evidence="7">
    <location>
        <begin position="519"/>
        <end position="575"/>
    </location>
</feature>
<dbReference type="PROSITE" id="PS50268">
    <property type="entry name" value="CADHERIN_2"/>
    <property type="match status" value="1"/>
</dbReference>
<dbReference type="SMART" id="SM00758">
    <property type="entry name" value="PA14"/>
    <property type="match status" value="1"/>
</dbReference>
<feature type="domain" description="F5/8 type C" evidence="6">
    <location>
        <begin position="1322"/>
        <end position="1482"/>
    </location>
</feature>
<keyword evidence="12" id="KW-1185">Reference proteome</keyword>
<feature type="domain" description="Cytochrome c" evidence="9">
    <location>
        <begin position="939"/>
        <end position="1065"/>
    </location>
</feature>
<evidence type="ECO:0000256" key="5">
    <source>
        <dbReference type="PROSITE-ProRule" id="PRU00433"/>
    </source>
</evidence>
<dbReference type="Gene3D" id="2.60.40.60">
    <property type="entry name" value="Cadherins"/>
    <property type="match status" value="1"/>
</dbReference>
<dbReference type="InterPro" id="IPR015919">
    <property type="entry name" value="Cadherin-like_sf"/>
</dbReference>
<feature type="domain" description="Cytochrome c" evidence="9">
    <location>
        <begin position="1081"/>
        <end position="1191"/>
    </location>
</feature>
<dbReference type="Pfam" id="PF00754">
    <property type="entry name" value="F5_F8_type_C"/>
    <property type="match status" value="2"/>
</dbReference>
<evidence type="ECO:0000313" key="11">
    <source>
        <dbReference type="EMBL" id="MCW1921779.1"/>
    </source>
</evidence>
<dbReference type="Gene3D" id="2.130.10.10">
    <property type="entry name" value="YVTN repeat-like/Quinoprotein amine dehydrogenase"/>
    <property type="match status" value="2"/>
</dbReference>
<evidence type="ECO:0000256" key="2">
    <source>
        <dbReference type="ARBA" id="ARBA00022723"/>
    </source>
</evidence>
<feature type="domain" description="Cadherin" evidence="8">
    <location>
        <begin position="1770"/>
        <end position="1871"/>
    </location>
</feature>
<dbReference type="InterPro" id="IPR037524">
    <property type="entry name" value="PA14/GLEYA"/>
</dbReference>
<reference evidence="11 12" key="1">
    <citation type="submission" date="2022-10" db="EMBL/GenBank/DDBJ databases">
        <title>Luteolibacter arcticus strain CCTCC AB 2014275, whole genome shotgun sequencing project.</title>
        <authorList>
            <person name="Zhao G."/>
            <person name="Shen L."/>
        </authorList>
    </citation>
    <scope>NUCLEOTIDE SEQUENCE [LARGE SCALE GENOMIC DNA]</scope>
    <source>
        <strain evidence="11 12">CCTCC AB 2014275</strain>
    </source>
</reference>
<dbReference type="PROSITE" id="PS51007">
    <property type="entry name" value="CYTC"/>
    <property type="match status" value="2"/>
</dbReference>
<dbReference type="SUPFAM" id="SSF46626">
    <property type="entry name" value="Cytochrome c"/>
    <property type="match status" value="2"/>
</dbReference>
<dbReference type="PANTHER" id="PTHR47197">
    <property type="entry name" value="PROTEIN NIRF"/>
    <property type="match status" value="1"/>
</dbReference>
<dbReference type="SUPFAM" id="SSF49313">
    <property type="entry name" value="Cadherin-like"/>
    <property type="match status" value="2"/>
</dbReference>
<name>A0ABT3GDT2_9BACT</name>
<dbReference type="InterPro" id="IPR032812">
    <property type="entry name" value="SbsA_Ig"/>
</dbReference>
<gene>
    <name evidence="11" type="ORF">OKA05_04390</name>
</gene>
<dbReference type="CDD" id="cd11304">
    <property type="entry name" value="Cadherin_repeat"/>
    <property type="match status" value="1"/>
</dbReference>
<dbReference type="InterPro" id="IPR000421">
    <property type="entry name" value="FA58C"/>
</dbReference>
<dbReference type="Gene3D" id="2.60.120.260">
    <property type="entry name" value="Galactose-binding domain-like"/>
    <property type="match status" value="2"/>
</dbReference>
<dbReference type="SMART" id="SM00112">
    <property type="entry name" value="CA"/>
    <property type="match status" value="1"/>
</dbReference>
<dbReference type="Pfam" id="PF07691">
    <property type="entry name" value="PA14"/>
    <property type="match status" value="1"/>
</dbReference>
<dbReference type="Gene3D" id="2.60.40.10">
    <property type="entry name" value="Immunoglobulins"/>
    <property type="match status" value="2"/>
</dbReference>
<feature type="domain" description="PA14" evidence="10">
    <location>
        <begin position="1593"/>
        <end position="1753"/>
    </location>
</feature>
<dbReference type="InterPro" id="IPR009056">
    <property type="entry name" value="Cyt_c-like_dom"/>
</dbReference>
<keyword evidence="1 5" id="KW-0349">Heme</keyword>
<proteinExistence type="predicted"/>
<dbReference type="InterPro" id="IPR008979">
    <property type="entry name" value="Galactose-bd-like_sf"/>
</dbReference>
<evidence type="ECO:0000259" key="6">
    <source>
        <dbReference type="PROSITE" id="PS50022"/>
    </source>
</evidence>
<evidence type="ECO:0000259" key="7">
    <source>
        <dbReference type="PROSITE" id="PS50093"/>
    </source>
</evidence>
<dbReference type="Pfam" id="PF00801">
    <property type="entry name" value="PKD"/>
    <property type="match status" value="1"/>
</dbReference>
<sequence length="2006" mass="212128">MLAICGTASMGADGPGLDSRSYAPNQVGTILSFADTGAAISGVSMHRGYLIVPMGADHGGGLGAGCLTVFDVSDLSAPAEVFDSRDEPARYQTSSSPDYFGDFAEMHHLCTAGDLMLVSERHGSNGGFSILDLGPLYDESAATKPAIVSRYIYPGGSPPSNYDGYSFAPAWQGSRYVFAPTGSGGLYVVDTSDPENPVLLRHMPRSALSNMTLRSATVIGNLLVLNAAALESTFSALVMDVSDPSDPKQVSSFSGPLGYQGFVYGGSFYGLGKPLIRHDFSNPQNIVATTLASGSTLDLLDRQEYGFGKDEHLYIGHYPGGTKWLLAGNTASFVNRVDSGIVPADDHAFITPLGNVLAITTDHNNPRKLTFGVHDAVKDTRPPVPNFHSPSSNATNVSLTSRVGVCFTDFIDAGTADTNSLRVRVMGQQTSIPGSLSVKEGIVNFAPAANLAPDTTYEVFLAADGLRDYAGNAIPADSVVFRFSTGQVVSEYATTVETGTPAVTGSTVSLHLEVNNIGGQPLEHSWDFGDGSPTTAYAAAVDVSHTYVTPGNHVVTVRTRMTGQTYSTAASNVQVIHRPIPAEGPVRSSTIAFDAANGVVWTVNPDNDSVTGIRTSDNTRIHEAGVGDDPKALALASNNTLWIANKKSGSLSVLNRTIGAVVATYPLPAGSSPHGVVVHPSLPRAYVSLESPGQVVEIDTATGAILRAANVGAWPRALALDPLEGTLWVSHFISPEDAGKVTAIDLAGFTAESVVDLAPVLDPDTASGGMGLPNYLGSLAISPDYSHLYVPAKKDNIFRGTRRNGQDLTFEHAVRSMASSISLPDRTESVSRRLDFDNSDFVTSLVYSPQGNQVFFVSSGSSFIWVIDAYGGGSPFSIGTGGLAPDGLAISPDGSRLYVHNFMSRTVTVLATSTVCSGFCGTSPLKAIVPTVTTDALPADVLLGKQIFYNSEDPRLSSDSYMSCASCHLDGGHDGRVWDFSGMGEGFRNTIDLTGRGVGHGPIHWSANFDEVHDFEGQIRDLGGGSGLMSDADFNSSSVSRPLGQSKAGFSTELDALAAYVGSLTTVGRSPFREVDGSLSADAVLGREIFRQENCASCHGGTAFTDSVSLSRHDVGTFTLNSGGRLGGTLDGLDTPTLRGLWRTGPYLHDGSAPTIQAVLIGRDISGRHAHLFHRTGTEIGQLVAYLMQIDDLEATAPGAGSNPPPVMTSPPRQVSTIQQPVNLPIAGSDPGGGPVTFYASGLPDGLWMDGTTGIISGAPSTVAIYTVHVSARDAGGASVASTFEWEVMPYASVPPSDPAEAGEFRYVKFVSLSTHDNSLWSVVSEFNVLDGNLQAMNRAGWVVTADSEETANENGRATRAFDGLSTTFWHTRWSGGNPPPHPHQLVIDMLSTRAVGGFSIAPRQDAVGGRVKDWEFYGSNDGVTWTPVSTGTLASTYSTQEVETLIEEEETGGYRYVKFDALTPHEGYLWSVVSEFNVLNANGLPLNRTGWVVTADSEETVGENGRASRAFDGSSSTFWHTRWSGSNLPDYPHQLIIEMLSPQQVGGFSIAPRQDSASGRVKDWRLHGSNDGATWTLLGTGSLASTFGTQNRFIGGARGHISHETWSGISGGTVESLLDHPDYPHYPASVQLRSSFEAPANAGSSFGSRMRAYLIPPVTGTYHLWIASDDDSVLRLSPTFEESRAVQIASVPGATNAREWTKYVSQKSAALELVAGRLYYIEALHREGAGSDHLAVGWTGPGIANPTVIAGQHLMPVGVVSLPQPLETENASPVFVVAEGSLPGTPVGTVHAIDPASGEPLAYQITGGNVEGRFAINSASGAITVAGEIDYEAKPQYQLTVTARNDADEAISFPVTVTVSNLLETNEEAVRMSLTGTGGIFEGHGNPALIGFASDPDGDGIANAFEVFFGGNPDQNDAPRPIRFVPVEMEGEIHMAYEFEVTVSAAESLSFHCMGSSNLESWSPLAREPEVIAEAGGLRTYRIVDDEPLTEGGRRMMRIAIEPNE</sequence>
<dbReference type="CDD" id="cd00146">
    <property type="entry name" value="PKD"/>
    <property type="match status" value="1"/>
</dbReference>
<protein>
    <submittedName>
        <fullName evidence="11">Discoidin domain-containing protein</fullName>
    </submittedName>
</protein>
<dbReference type="Pfam" id="PF05345">
    <property type="entry name" value="He_PIG"/>
    <property type="match status" value="1"/>
</dbReference>
<dbReference type="Proteomes" id="UP001320876">
    <property type="component" value="Unassembled WGS sequence"/>
</dbReference>
<evidence type="ECO:0000259" key="8">
    <source>
        <dbReference type="PROSITE" id="PS50268"/>
    </source>
</evidence>
<keyword evidence="2 5" id="KW-0479">Metal-binding</keyword>
<dbReference type="PROSITE" id="PS50022">
    <property type="entry name" value="FA58C_3"/>
    <property type="match status" value="2"/>
</dbReference>
<dbReference type="InterPro" id="IPR013783">
    <property type="entry name" value="Ig-like_fold"/>
</dbReference>
<dbReference type="RefSeq" id="WP_264485888.1">
    <property type="nucleotide sequence ID" value="NZ_JAPDDT010000001.1"/>
</dbReference>
<dbReference type="PANTHER" id="PTHR47197:SF3">
    <property type="entry name" value="DIHYDRO-HEME D1 DEHYDROGENASE"/>
    <property type="match status" value="1"/>
</dbReference>